<name>A0A8H6VZR5_MYCCL</name>
<dbReference type="AlphaFoldDB" id="A0A8H6VZR5"/>
<reference evidence="2" key="1">
    <citation type="submission" date="2020-05" db="EMBL/GenBank/DDBJ databases">
        <title>Mycena genomes resolve the evolution of fungal bioluminescence.</title>
        <authorList>
            <person name="Tsai I.J."/>
        </authorList>
    </citation>
    <scope>NUCLEOTIDE SEQUENCE</scope>
    <source>
        <strain evidence="2">110903Hualien_Pintung</strain>
    </source>
</reference>
<dbReference type="OrthoDB" id="3210666at2759"/>
<keyword evidence="3" id="KW-1185">Reference proteome</keyword>
<dbReference type="Proteomes" id="UP000613580">
    <property type="component" value="Unassembled WGS sequence"/>
</dbReference>
<protein>
    <submittedName>
        <fullName evidence="2">Uncharacterized protein</fullName>
    </submittedName>
</protein>
<accession>A0A8H6VZR5</accession>
<proteinExistence type="predicted"/>
<organism evidence="2 3">
    <name type="scientific">Mycena chlorophos</name>
    <name type="common">Agaric fungus</name>
    <name type="synonym">Agaricus chlorophos</name>
    <dbReference type="NCBI Taxonomy" id="658473"/>
    <lineage>
        <taxon>Eukaryota</taxon>
        <taxon>Fungi</taxon>
        <taxon>Dikarya</taxon>
        <taxon>Basidiomycota</taxon>
        <taxon>Agaricomycotina</taxon>
        <taxon>Agaricomycetes</taxon>
        <taxon>Agaricomycetidae</taxon>
        <taxon>Agaricales</taxon>
        <taxon>Marasmiineae</taxon>
        <taxon>Mycenaceae</taxon>
        <taxon>Mycena</taxon>
    </lineage>
</organism>
<feature type="region of interest" description="Disordered" evidence="1">
    <location>
        <begin position="1"/>
        <end position="90"/>
    </location>
</feature>
<evidence type="ECO:0000256" key="1">
    <source>
        <dbReference type="SAM" id="MobiDB-lite"/>
    </source>
</evidence>
<evidence type="ECO:0000313" key="2">
    <source>
        <dbReference type="EMBL" id="KAF7294129.1"/>
    </source>
</evidence>
<gene>
    <name evidence="2" type="ORF">HMN09_01141300</name>
</gene>
<comment type="caution">
    <text evidence="2">The sequence shown here is derived from an EMBL/GenBank/DDBJ whole genome shotgun (WGS) entry which is preliminary data.</text>
</comment>
<sequence length="399" mass="44520">MLAGSRYMPPVDDDDAGLPDYNSAMAIRRSNTGTSSRSYTTSAGSSSSSHDATHWRSPSGSSPSLVYPRRLPTPISKTSPPPRAASTPPIRTKPERYIYAYSLVAAGAPLKFIVSVEPQTGKPVPGKYIFRLSLKVHDVERQLGEPTTLRLSVDPRALDFAVFLFPGKRNVLPVNCLFSLRVWLRVNGVDHRIFGSDDLWLGQDPDFSTVEDASFAQTRTVGADAQIYDAIVGRARVQFIVRWQNLGGRLFRYTLEYDAGGAGQVLIDDLRLRVDGDPRLVNFFIYTVPIRSVPTGASHRLRVWIRSFTQRDTITPGHTTYVYQRIWKTDEFKIGGQLDFDALGPRLIMGVPVSRGPQTVAADDEQYDDVDGTPRLSSPFGYQQERNMKEMEQMLDELA</sequence>
<dbReference type="EMBL" id="JACAZE010000019">
    <property type="protein sequence ID" value="KAF7294129.1"/>
    <property type="molecule type" value="Genomic_DNA"/>
</dbReference>
<feature type="compositionally biased region" description="Low complexity" evidence="1">
    <location>
        <begin position="28"/>
        <end position="50"/>
    </location>
</feature>
<evidence type="ECO:0000313" key="3">
    <source>
        <dbReference type="Proteomes" id="UP000613580"/>
    </source>
</evidence>